<keyword evidence="4" id="KW-1185">Reference proteome</keyword>
<accession>A0A0L0CMS3</accession>
<evidence type="ECO:0000313" key="3">
    <source>
        <dbReference type="EMBL" id="KNC33605.1"/>
    </source>
</evidence>
<reference evidence="3 4" key="1">
    <citation type="journal article" date="2015" name="Nat. Commun.">
        <title>Lucilia cuprina genome unlocks parasitic fly biology to underpin future interventions.</title>
        <authorList>
            <person name="Anstead C.A."/>
            <person name="Korhonen P.K."/>
            <person name="Young N.D."/>
            <person name="Hall R.S."/>
            <person name="Jex A.R."/>
            <person name="Murali S.C."/>
            <person name="Hughes D.S."/>
            <person name="Lee S.F."/>
            <person name="Perry T."/>
            <person name="Stroehlein A.J."/>
            <person name="Ansell B.R."/>
            <person name="Breugelmans B."/>
            <person name="Hofmann A."/>
            <person name="Qu J."/>
            <person name="Dugan S."/>
            <person name="Lee S.L."/>
            <person name="Chao H."/>
            <person name="Dinh H."/>
            <person name="Han Y."/>
            <person name="Doddapaneni H.V."/>
            <person name="Worley K.C."/>
            <person name="Muzny D.M."/>
            <person name="Ioannidis P."/>
            <person name="Waterhouse R.M."/>
            <person name="Zdobnov E.M."/>
            <person name="James P.J."/>
            <person name="Bagnall N.H."/>
            <person name="Kotze A.C."/>
            <person name="Gibbs R.A."/>
            <person name="Richards S."/>
            <person name="Batterham P."/>
            <person name="Gasser R.B."/>
        </authorList>
    </citation>
    <scope>NUCLEOTIDE SEQUENCE [LARGE SCALE GENOMIC DNA]</scope>
    <source>
        <strain evidence="3 4">LS</strain>
        <tissue evidence="3">Full body</tissue>
    </source>
</reference>
<feature type="transmembrane region" description="Helical" evidence="2">
    <location>
        <begin position="66"/>
        <end position="87"/>
    </location>
</feature>
<comment type="caution">
    <text evidence="3">The sequence shown here is derived from an EMBL/GenBank/DDBJ whole genome shotgun (WGS) entry which is preliminary data.</text>
</comment>
<name>A0A0L0CMS3_LUCCU</name>
<dbReference type="Proteomes" id="UP000037069">
    <property type="component" value="Unassembled WGS sequence"/>
</dbReference>
<keyword evidence="2" id="KW-1133">Transmembrane helix</keyword>
<sequence length="195" mass="22687">MSINNKFQMFYFNYLIFMIDDSGMGVSNDNVIVLPGTVRLTCRPPLTPSCNYCHPLSFLKFFYFELHYLLGLVYLFDMFLFFFKIQYQLFCDFINRMTFLFHFLAALRNLAKLNVSPFEIQTNLRFACSAVEAVAPIHRSSPVPKASTLFPKKPQANEKQGQRPSGQVNLLPDFMAFWFDPMSNPFNAEVTFDHH</sequence>
<feature type="region of interest" description="Disordered" evidence="1">
    <location>
        <begin position="141"/>
        <end position="165"/>
    </location>
</feature>
<dbReference type="AlphaFoldDB" id="A0A0L0CMS3"/>
<gene>
    <name evidence="3" type="ORF">FF38_06850</name>
</gene>
<evidence type="ECO:0000256" key="2">
    <source>
        <dbReference type="SAM" id="Phobius"/>
    </source>
</evidence>
<keyword evidence="2" id="KW-0812">Transmembrane</keyword>
<evidence type="ECO:0000256" key="1">
    <source>
        <dbReference type="SAM" id="MobiDB-lite"/>
    </source>
</evidence>
<dbReference type="EMBL" id="JRES01000175">
    <property type="protein sequence ID" value="KNC33605.1"/>
    <property type="molecule type" value="Genomic_DNA"/>
</dbReference>
<keyword evidence="2" id="KW-0472">Membrane</keyword>
<organism evidence="3 4">
    <name type="scientific">Lucilia cuprina</name>
    <name type="common">Green bottle fly</name>
    <name type="synonym">Australian sheep blowfly</name>
    <dbReference type="NCBI Taxonomy" id="7375"/>
    <lineage>
        <taxon>Eukaryota</taxon>
        <taxon>Metazoa</taxon>
        <taxon>Ecdysozoa</taxon>
        <taxon>Arthropoda</taxon>
        <taxon>Hexapoda</taxon>
        <taxon>Insecta</taxon>
        <taxon>Pterygota</taxon>
        <taxon>Neoptera</taxon>
        <taxon>Endopterygota</taxon>
        <taxon>Diptera</taxon>
        <taxon>Brachycera</taxon>
        <taxon>Muscomorpha</taxon>
        <taxon>Oestroidea</taxon>
        <taxon>Calliphoridae</taxon>
        <taxon>Luciliinae</taxon>
        <taxon>Lucilia</taxon>
    </lineage>
</organism>
<evidence type="ECO:0000313" key="4">
    <source>
        <dbReference type="Proteomes" id="UP000037069"/>
    </source>
</evidence>
<protein>
    <submittedName>
        <fullName evidence="3">Uncharacterized protein</fullName>
    </submittedName>
</protein>
<proteinExistence type="predicted"/>